<sequence>MGVDFMVLFITTNILFVSARVLDYVDCGSTVQVTSVSMEPCILIPCELIKASRTTIRIQFTTDENVGSAGDAGFYGIFEEMTFPFMVWEPQFCGDLQQGCPLRPGRSYVYRKDVYTSPAYPDIQLTGRWVLKNNAGEPMVCVEFPIQIVR</sequence>
<proteinExistence type="inferred from homology"/>
<evidence type="ECO:0000313" key="6">
    <source>
        <dbReference type="EMBL" id="TGZ63738.1"/>
    </source>
</evidence>
<gene>
    <name evidence="6" type="ORF">CRM22_006760</name>
</gene>
<dbReference type="GO" id="GO:0015918">
    <property type="term" value="P:sterol transport"/>
    <property type="evidence" value="ECO:0007669"/>
    <property type="project" value="InterPro"/>
</dbReference>
<protein>
    <recommendedName>
        <fullName evidence="5">MD-2-related lipid-recognition domain-containing protein</fullName>
    </recommendedName>
</protein>
<dbReference type="GO" id="GO:0032934">
    <property type="term" value="F:sterol binding"/>
    <property type="evidence" value="ECO:0007669"/>
    <property type="project" value="InterPro"/>
</dbReference>
<dbReference type="SUPFAM" id="SSF81296">
    <property type="entry name" value="E set domains"/>
    <property type="match status" value="1"/>
</dbReference>
<keyword evidence="7" id="KW-1185">Reference proteome</keyword>
<name>A0A4S2LRU0_OPIFE</name>
<feature type="domain" description="MD-2-related lipid-recognition" evidence="5">
    <location>
        <begin position="24"/>
        <end position="146"/>
    </location>
</feature>
<comment type="caution">
    <text evidence="6">The sequence shown here is derived from an EMBL/GenBank/DDBJ whole genome shotgun (WGS) entry which is preliminary data.</text>
</comment>
<dbReference type="InterPro" id="IPR039670">
    <property type="entry name" value="NPC2-like"/>
</dbReference>
<reference evidence="6 7" key="1">
    <citation type="journal article" date="2019" name="BMC Genomics">
        <title>New insights from Opisthorchis felineus genome: update on genomics of the epidemiologically important liver flukes.</title>
        <authorList>
            <person name="Ershov N.I."/>
            <person name="Mordvinov V.A."/>
            <person name="Prokhortchouk E.B."/>
            <person name="Pakharukova M.Y."/>
            <person name="Gunbin K.V."/>
            <person name="Ustyantsev K."/>
            <person name="Genaev M.A."/>
            <person name="Blinov A.G."/>
            <person name="Mazur A."/>
            <person name="Boulygina E."/>
            <person name="Tsygankova S."/>
            <person name="Khrameeva E."/>
            <person name="Chekanov N."/>
            <person name="Fan G."/>
            <person name="Xiao A."/>
            <person name="Zhang H."/>
            <person name="Xu X."/>
            <person name="Yang H."/>
            <person name="Solovyev V."/>
            <person name="Lee S.M."/>
            <person name="Liu X."/>
            <person name="Afonnikov D.A."/>
            <person name="Skryabin K.G."/>
        </authorList>
    </citation>
    <scope>NUCLEOTIDE SEQUENCE [LARGE SCALE GENOMIC DNA]</scope>
    <source>
        <strain evidence="6">AK-0245</strain>
        <tissue evidence="6">Whole organism</tissue>
    </source>
</reference>
<dbReference type="PANTHER" id="PTHR11306">
    <property type="entry name" value="NIEMANN PICK TYPE C2 PROTEIN NPC2-RELATED"/>
    <property type="match status" value="1"/>
</dbReference>
<dbReference type="Proteomes" id="UP000308267">
    <property type="component" value="Unassembled WGS sequence"/>
</dbReference>
<dbReference type="EMBL" id="SJOL01007084">
    <property type="protein sequence ID" value="TGZ63738.1"/>
    <property type="molecule type" value="Genomic_DNA"/>
</dbReference>
<organism evidence="6 7">
    <name type="scientific">Opisthorchis felineus</name>
    <dbReference type="NCBI Taxonomy" id="147828"/>
    <lineage>
        <taxon>Eukaryota</taxon>
        <taxon>Metazoa</taxon>
        <taxon>Spiralia</taxon>
        <taxon>Lophotrochozoa</taxon>
        <taxon>Platyhelminthes</taxon>
        <taxon>Trematoda</taxon>
        <taxon>Digenea</taxon>
        <taxon>Opisthorchiida</taxon>
        <taxon>Opisthorchiata</taxon>
        <taxon>Opisthorchiidae</taxon>
        <taxon>Opisthorchis</taxon>
    </lineage>
</organism>
<evidence type="ECO:0000313" key="7">
    <source>
        <dbReference type="Proteomes" id="UP000308267"/>
    </source>
</evidence>
<dbReference type="FunFam" id="2.60.40.770:FF:000001">
    <property type="entry name" value="NPC intracellular cholesterol transporter 2"/>
    <property type="match status" value="1"/>
</dbReference>
<feature type="chain" id="PRO_5020243024" description="MD-2-related lipid-recognition domain-containing protein" evidence="4">
    <location>
        <begin position="20"/>
        <end position="150"/>
    </location>
</feature>
<evidence type="ECO:0000256" key="1">
    <source>
        <dbReference type="ARBA" id="ARBA00004613"/>
    </source>
</evidence>
<evidence type="ECO:0000256" key="2">
    <source>
        <dbReference type="ARBA" id="ARBA00006370"/>
    </source>
</evidence>
<keyword evidence="4" id="KW-0732">Signal</keyword>
<dbReference type="InterPro" id="IPR003172">
    <property type="entry name" value="ML_dom"/>
</dbReference>
<dbReference type="InterPro" id="IPR014756">
    <property type="entry name" value="Ig_E-set"/>
</dbReference>
<dbReference type="GO" id="GO:0005576">
    <property type="term" value="C:extracellular region"/>
    <property type="evidence" value="ECO:0007669"/>
    <property type="project" value="UniProtKB-SubCell"/>
</dbReference>
<dbReference type="AlphaFoldDB" id="A0A4S2LRU0"/>
<comment type="similarity">
    <text evidence="2">Belongs to the NPC2 family.</text>
</comment>
<accession>A0A4S2LRU0</accession>
<dbReference type="STRING" id="147828.A0A4S2LRU0"/>
<dbReference type="Pfam" id="PF02221">
    <property type="entry name" value="E1_DerP2_DerF2"/>
    <property type="match status" value="1"/>
</dbReference>
<feature type="signal peptide" evidence="4">
    <location>
        <begin position="1"/>
        <end position="19"/>
    </location>
</feature>
<evidence type="ECO:0000256" key="4">
    <source>
        <dbReference type="SAM" id="SignalP"/>
    </source>
</evidence>
<dbReference type="Gene3D" id="2.60.40.770">
    <property type="match status" value="1"/>
</dbReference>
<comment type="subcellular location">
    <subcellularLocation>
        <location evidence="1">Secreted</location>
    </subcellularLocation>
</comment>
<dbReference type="OrthoDB" id="6489092at2759"/>
<evidence type="ECO:0000259" key="5">
    <source>
        <dbReference type="SMART" id="SM00737"/>
    </source>
</evidence>
<evidence type="ECO:0000256" key="3">
    <source>
        <dbReference type="ARBA" id="ARBA00022525"/>
    </source>
</evidence>
<keyword evidence="3" id="KW-0964">Secreted</keyword>
<dbReference type="PANTHER" id="PTHR11306:SF36">
    <property type="entry name" value="NIEMANN-PICK TYPE C-2C-RELATED"/>
    <property type="match status" value="1"/>
</dbReference>
<dbReference type="SMART" id="SM00737">
    <property type="entry name" value="ML"/>
    <property type="match status" value="1"/>
</dbReference>